<dbReference type="PROSITE" id="PS00671">
    <property type="entry name" value="D_2_HYDROXYACID_DH_3"/>
    <property type="match status" value="1"/>
</dbReference>
<evidence type="ECO:0000256" key="4">
    <source>
        <dbReference type="ARBA" id="ARBA00023027"/>
    </source>
</evidence>
<dbReference type="InterPro" id="IPR006139">
    <property type="entry name" value="D-isomer_2_OHA_DH_cat_dom"/>
</dbReference>
<sequence>MLLHHSDKVSDKVEKIKIVFLDHATFPPGIVLNKINTPNEIVLYESTKPEDISLRINDADIIITNKVKITREILQKAAKLRFIAVAATGTDVVDLAACKELGVSVANIRHYAMNSVPEHTFALMLALRRSIIAYHQAVCAGRWQRAGQFCFFDYPIKNLSGCTLGLIGDGVLGKAVAEIAKSFGMNVLFSAYKGNSSMGPLYTPFEEVLRESDIIAIHCPLLDSTRDMISSAEFEKMKPSCLVINTARGGIVNEKALYYALTQGQIAGAAFDVAVNEPPAPQDLIMALTKLPNFILTPHISWASLEAIQTLADKLIENINDYLSGEPINLVN</sequence>
<dbReference type="CDD" id="cd12162">
    <property type="entry name" value="2-Hacid_dh_4"/>
    <property type="match status" value="1"/>
</dbReference>
<dbReference type="InterPro" id="IPR050418">
    <property type="entry name" value="D-iso_2-hydroxyacid_DH_PdxB"/>
</dbReference>
<dbReference type="InterPro" id="IPR006140">
    <property type="entry name" value="D-isomer_DH_NAD-bd"/>
</dbReference>
<gene>
    <name evidence="8" type="ORF">GCM10022405_28780</name>
</gene>
<evidence type="ECO:0000256" key="5">
    <source>
        <dbReference type="RuleBase" id="RU003719"/>
    </source>
</evidence>
<evidence type="ECO:0000313" key="9">
    <source>
        <dbReference type="Proteomes" id="UP001499994"/>
    </source>
</evidence>
<name>A0ABP7LIZ9_9GAMM</name>
<comment type="caution">
    <text evidence="8">The sequence shown here is derived from an EMBL/GenBank/DDBJ whole genome shotgun (WGS) entry which is preliminary data.</text>
</comment>
<comment type="similarity">
    <text evidence="1 5">Belongs to the D-isomer specific 2-hydroxyacid dehydrogenase family.</text>
</comment>
<dbReference type="SUPFAM" id="SSF52283">
    <property type="entry name" value="Formate/glycerate dehydrogenase catalytic domain-like"/>
    <property type="match status" value="1"/>
</dbReference>
<keyword evidence="9" id="KW-1185">Reference proteome</keyword>
<dbReference type="Gene3D" id="3.40.50.720">
    <property type="entry name" value="NAD(P)-binding Rossmann-like Domain"/>
    <property type="match status" value="2"/>
</dbReference>
<evidence type="ECO:0000256" key="3">
    <source>
        <dbReference type="ARBA" id="ARBA00023002"/>
    </source>
</evidence>
<dbReference type="PROSITE" id="PS00670">
    <property type="entry name" value="D_2_HYDROXYACID_DH_2"/>
    <property type="match status" value="1"/>
</dbReference>
<evidence type="ECO:0000259" key="7">
    <source>
        <dbReference type="Pfam" id="PF02826"/>
    </source>
</evidence>
<evidence type="ECO:0000259" key="6">
    <source>
        <dbReference type="Pfam" id="PF00389"/>
    </source>
</evidence>
<proteinExistence type="inferred from homology"/>
<dbReference type="Pfam" id="PF02826">
    <property type="entry name" value="2-Hacid_dh_C"/>
    <property type="match status" value="1"/>
</dbReference>
<keyword evidence="3 5" id="KW-0560">Oxidoreductase</keyword>
<reference evidence="9" key="1">
    <citation type="journal article" date="2019" name="Int. J. Syst. Evol. Microbiol.">
        <title>The Global Catalogue of Microorganisms (GCM) 10K type strain sequencing project: providing services to taxonomists for standard genome sequencing and annotation.</title>
        <authorList>
            <consortium name="The Broad Institute Genomics Platform"/>
            <consortium name="The Broad Institute Genome Sequencing Center for Infectious Disease"/>
            <person name="Wu L."/>
            <person name="Ma J."/>
        </authorList>
    </citation>
    <scope>NUCLEOTIDE SEQUENCE [LARGE SCALE GENOMIC DNA]</scope>
    <source>
        <strain evidence="9">JCM 17201</strain>
    </source>
</reference>
<dbReference type="PANTHER" id="PTHR43761:SF1">
    <property type="entry name" value="D-ISOMER SPECIFIC 2-HYDROXYACID DEHYDROGENASE CATALYTIC DOMAIN-CONTAINING PROTEIN-RELATED"/>
    <property type="match status" value="1"/>
</dbReference>
<dbReference type="InterPro" id="IPR036291">
    <property type="entry name" value="NAD(P)-bd_dom_sf"/>
</dbReference>
<accession>A0ABP7LIZ9</accession>
<dbReference type="InterPro" id="IPR029753">
    <property type="entry name" value="D-isomer_DH_CS"/>
</dbReference>
<organism evidence="8 9">
    <name type="scientific">Gibbsiella dentisursi</name>
    <dbReference type="NCBI Taxonomy" id="796890"/>
    <lineage>
        <taxon>Bacteria</taxon>
        <taxon>Pseudomonadati</taxon>
        <taxon>Pseudomonadota</taxon>
        <taxon>Gammaproteobacteria</taxon>
        <taxon>Enterobacterales</taxon>
        <taxon>Yersiniaceae</taxon>
        <taxon>Gibbsiella</taxon>
    </lineage>
</organism>
<evidence type="ECO:0000256" key="1">
    <source>
        <dbReference type="ARBA" id="ARBA00005854"/>
    </source>
</evidence>
<protein>
    <submittedName>
        <fullName evidence="8">D-2-hydroxyacid dehydrogenase</fullName>
    </submittedName>
</protein>
<dbReference type="Proteomes" id="UP001499994">
    <property type="component" value="Unassembled WGS sequence"/>
</dbReference>
<feature type="domain" description="D-isomer specific 2-hydroxyacid dehydrogenase NAD-binding" evidence="7">
    <location>
        <begin position="121"/>
        <end position="301"/>
    </location>
</feature>
<dbReference type="PANTHER" id="PTHR43761">
    <property type="entry name" value="D-ISOMER SPECIFIC 2-HYDROXYACID DEHYDROGENASE FAMILY PROTEIN (AFU_ORTHOLOGUE AFUA_1G13630)"/>
    <property type="match status" value="1"/>
</dbReference>
<keyword evidence="4" id="KW-0520">NAD</keyword>
<evidence type="ECO:0000256" key="2">
    <source>
        <dbReference type="ARBA" id="ARBA00022490"/>
    </source>
</evidence>
<dbReference type="SUPFAM" id="SSF51735">
    <property type="entry name" value="NAD(P)-binding Rossmann-fold domains"/>
    <property type="match status" value="1"/>
</dbReference>
<evidence type="ECO:0000313" key="8">
    <source>
        <dbReference type="EMBL" id="GAA3901875.1"/>
    </source>
</evidence>
<dbReference type="EMBL" id="BAABDG010000007">
    <property type="protein sequence ID" value="GAA3901875.1"/>
    <property type="molecule type" value="Genomic_DNA"/>
</dbReference>
<feature type="domain" description="D-isomer specific 2-hydroxyacid dehydrogenase catalytic" evidence="6">
    <location>
        <begin position="40"/>
        <end position="332"/>
    </location>
</feature>
<keyword evidence="2" id="KW-0963">Cytoplasm</keyword>
<dbReference type="Pfam" id="PF00389">
    <property type="entry name" value="2-Hacid_dh"/>
    <property type="match status" value="1"/>
</dbReference>